<sequence length="216" mass="23585">MQPRFPLHTLKNIRYADCANGRIIGLDLTYFGLTATPELVINTIYSAFPDLCSLDLSKNSLAAGPVPSIICEFSKLEFLSLRNFTTGQTSLPDCFGNLRNLEFLYIMRNSGLTGFIPQSMTTLDSVRQLHLDWNDFSGDIPDFSKLPNLGLFSALRNPKLTGKLASGGFKALDNPLLNRDGTSRNSCDLFGTSVCLPAGYTGPECELMPCSTLVVG</sequence>
<reference evidence="2 3" key="1">
    <citation type="journal article" date="2015" name="Genome Biol. Evol.">
        <title>Phylogenomic analyses indicate that early fungi evolved digesting cell walls of algal ancestors of land plants.</title>
        <authorList>
            <person name="Chang Y."/>
            <person name="Wang S."/>
            <person name="Sekimoto S."/>
            <person name="Aerts A.L."/>
            <person name="Choi C."/>
            <person name="Clum A."/>
            <person name="LaButti K.M."/>
            <person name="Lindquist E.A."/>
            <person name="Yee Ngan C."/>
            <person name="Ohm R.A."/>
            <person name="Salamov A.A."/>
            <person name="Grigoriev I.V."/>
            <person name="Spatafora J.W."/>
            <person name="Berbee M.L."/>
        </authorList>
    </citation>
    <scope>NUCLEOTIDE SEQUENCE [LARGE SCALE GENOMIC DNA]</scope>
    <source>
        <strain evidence="2 3">JEL478</strain>
    </source>
</reference>
<accession>A0A138ZXE8</accession>
<evidence type="ECO:0000256" key="1">
    <source>
        <dbReference type="ARBA" id="ARBA00004196"/>
    </source>
</evidence>
<proteinExistence type="predicted"/>
<dbReference type="PANTHER" id="PTHR48059:SF30">
    <property type="entry name" value="OS06G0587000 PROTEIN"/>
    <property type="match status" value="1"/>
</dbReference>
<evidence type="ECO:0000313" key="3">
    <source>
        <dbReference type="Proteomes" id="UP000070544"/>
    </source>
</evidence>
<evidence type="ECO:0000313" key="2">
    <source>
        <dbReference type="EMBL" id="KXS09134.1"/>
    </source>
</evidence>
<organism evidence="2 3">
    <name type="scientific">Gonapodya prolifera (strain JEL478)</name>
    <name type="common">Monoblepharis prolifera</name>
    <dbReference type="NCBI Taxonomy" id="1344416"/>
    <lineage>
        <taxon>Eukaryota</taxon>
        <taxon>Fungi</taxon>
        <taxon>Fungi incertae sedis</taxon>
        <taxon>Chytridiomycota</taxon>
        <taxon>Chytridiomycota incertae sedis</taxon>
        <taxon>Monoblepharidomycetes</taxon>
        <taxon>Monoblepharidales</taxon>
        <taxon>Gonapodyaceae</taxon>
        <taxon>Gonapodya</taxon>
    </lineage>
</organism>
<dbReference type="InterPro" id="IPR032675">
    <property type="entry name" value="LRR_dom_sf"/>
</dbReference>
<dbReference type="OrthoDB" id="676979at2759"/>
<keyword evidence="3" id="KW-1185">Reference proteome</keyword>
<dbReference type="PANTHER" id="PTHR48059">
    <property type="entry name" value="POLYGALACTURONASE INHIBITOR 1"/>
    <property type="match status" value="1"/>
</dbReference>
<comment type="subcellular location">
    <subcellularLocation>
        <location evidence="1">Cell envelope</location>
    </subcellularLocation>
</comment>
<dbReference type="AlphaFoldDB" id="A0A138ZXE8"/>
<dbReference type="STRING" id="1344416.A0A138ZXE8"/>
<dbReference type="Proteomes" id="UP000070544">
    <property type="component" value="Unassembled WGS sequence"/>
</dbReference>
<dbReference type="EMBL" id="KQ965886">
    <property type="protein sequence ID" value="KXS09134.1"/>
    <property type="molecule type" value="Genomic_DNA"/>
</dbReference>
<dbReference type="Gene3D" id="3.80.10.10">
    <property type="entry name" value="Ribonuclease Inhibitor"/>
    <property type="match status" value="1"/>
</dbReference>
<protein>
    <recommendedName>
        <fullName evidence="4">L domain-like protein</fullName>
    </recommendedName>
</protein>
<evidence type="ECO:0008006" key="4">
    <source>
        <dbReference type="Google" id="ProtNLM"/>
    </source>
</evidence>
<dbReference type="SUPFAM" id="SSF52058">
    <property type="entry name" value="L domain-like"/>
    <property type="match status" value="1"/>
</dbReference>
<dbReference type="InterPro" id="IPR051848">
    <property type="entry name" value="PGIP"/>
</dbReference>
<gene>
    <name evidence="2" type="ORF">M427DRAFT_250796</name>
</gene>
<name>A0A138ZXE8_GONPJ</name>